<dbReference type="Gene3D" id="3.90.1720.10">
    <property type="entry name" value="endopeptidase domain like (from Nostoc punctiforme)"/>
    <property type="match status" value="1"/>
</dbReference>
<keyword evidence="2" id="KW-1185">Reference proteome</keyword>
<dbReference type="EMBL" id="FTMD01000002">
    <property type="protein sequence ID" value="SIQ05296.1"/>
    <property type="molecule type" value="Genomic_DNA"/>
</dbReference>
<dbReference type="Proteomes" id="UP000186819">
    <property type="component" value="Unassembled WGS sequence"/>
</dbReference>
<organism evidence="1 2">
    <name type="scientific">Aromatoleum tolulyticum</name>
    <dbReference type="NCBI Taxonomy" id="34027"/>
    <lineage>
        <taxon>Bacteria</taxon>
        <taxon>Pseudomonadati</taxon>
        <taxon>Pseudomonadota</taxon>
        <taxon>Betaproteobacteria</taxon>
        <taxon>Rhodocyclales</taxon>
        <taxon>Rhodocyclaceae</taxon>
        <taxon>Aromatoleum</taxon>
    </lineage>
</organism>
<gene>
    <name evidence="1" type="ORF">SAMN05421829_102106</name>
</gene>
<dbReference type="SUPFAM" id="SSF54001">
    <property type="entry name" value="Cysteine proteinases"/>
    <property type="match status" value="1"/>
</dbReference>
<evidence type="ECO:0000313" key="1">
    <source>
        <dbReference type="EMBL" id="SIQ05296.1"/>
    </source>
</evidence>
<dbReference type="STRING" id="34027.SAMN05421829_102106"/>
<name>A0A1N6PLX0_9RHOO</name>
<dbReference type="AlphaFoldDB" id="A0A1N6PLX0"/>
<reference evidence="2" key="1">
    <citation type="submission" date="2017-01" db="EMBL/GenBank/DDBJ databases">
        <authorList>
            <person name="Varghese N."/>
            <person name="Submissions S."/>
        </authorList>
    </citation>
    <scope>NUCLEOTIDE SEQUENCE [LARGE SCALE GENOMIC DNA]</scope>
    <source>
        <strain evidence="2">ATCC 51758</strain>
    </source>
</reference>
<dbReference type="Pfam" id="PF05708">
    <property type="entry name" value="Peptidase_C92"/>
    <property type="match status" value="1"/>
</dbReference>
<protein>
    <submittedName>
        <fullName evidence="1">Permuted papain-like amidase enzyme, YaeF/YiiX, C92 family</fullName>
    </submittedName>
</protein>
<dbReference type="OrthoDB" id="1550427at2"/>
<sequence>MGFMLGRVGNWLGRALSRPTHVHTLSQPTPVADLLACLRPGDVLLVEGHSRISTAIKYLTQSTWSHAALYVGDALNGRAPPDHCFVEADIVAGVRSIGIGEFASLHSRICRPSGLSDEDCDAVVAYAIARIGHQYDLRNVFDLARYLLPTPPVPQRFRRRMLALGSGDPTRAICSTLIAQAFQSVRYPILPAITRRASRDPMCPGCVEEILHVRHHSLFAPRDFDVSPYFAVVKPTLARGFDYRALQWDDRPGREDAPRGEAMA</sequence>
<proteinExistence type="predicted"/>
<dbReference type="RefSeq" id="WP_076600637.1">
    <property type="nucleotide sequence ID" value="NZ_FTMD01000002.1"/>
</dbReference>
<dbReference type="InterPro" id="IPR038765">
    <property type="entry name" value="Papain-like_cys_pep_sf"/>
</dbReference>
<dbReference type="InterPro" id="IPR024453">
    <property type="entry name" value="Peptidase_C92"/>
</dbReference>
<evidence type="ECO:0000313" key="2">
    <source>
        <dbReference type="Proteomes" id="UP000186819"/>
    </source>
</evidence>
<accession>A0A1N6PLX0</accession>